<feature type="transmembrane region" description="Helical" evidence="1">
    <location>
        <begin position="112"/>
        <end position="133"/>
    </location>
</feature>
<accession>A0ABP7K8Z3</accession>
<sequence>MAPIFALVGLLWTVSSWGYYALVEVLEVESGYDDAPIVFAVFYLGWTTLAFWLFRRTLKGKISLQVIVGHAIALAPLLLAYATFVTFALPLLPDVSVYRAPPNPPEFMFASAWYYLPKSVDILFQQTLVAVMVRRADVVGLQIRTISILMAILFGGFHLTLALDGFTPLYVARFTVAATLFGLIVPYLYLRNRHGFRWAYGLHWGFYALDATITHLVLAVPPWAN</sequence>
<keyword evidence="1" id="KW-0472">Membrane</keyword>
<protein>
    <recommendedName>
        <fullName evidence="4">CAAX protease self-immunity</fullName>
    </recommendedName>
</protein>
<feature type="transmembrane region" description="Helical" evidence="1">
    <location>
        <begin position="35"/>
        <end position="54"/>
    </location>
</feature>
<evidence type="ECO:0000256" key="1">
    <source>
        <dbReference type="SAM" id="Phobius"/>
    </source>
</evidence>
<feature type="transmembrane region" description="Helical" evidence="1">
    <location>
        <begin position="202"/>
        <end position="224"/>
    </location>
</feature>
<evidence type="ECO:0000313" key="3">
    <source>
        <dbReference type="Proteomes" id="UP001399917"/>
    </source>
</evidence>
<comment type="caution">
    <text evidence="2">The sequence shown here is derived from an EMBL/GenBank/DDBJ whole genome shotgun (WGS) entry which is preliminary data.</text>
</comment>
<reference evidence="3" key="1">
    <citation type="journal article" date="2019" name="Int. J. Syst. Evol. Microbiol.">
        <title>The Global Catalogue of Microorganisms (GCM) 10K type strain sequencing project: providing services to taxonomists for standard genome sequencing and annotation.</title>
        <authorList>
            <consortium name="The Broad Institute Genomics Platform"/>
            <consortium name="The Broad Institute Genome Sequencing Center for Infectious Disease"/>
            <person name="Wu L."/>
            <person name="Ma J."/>
        </authorList>
    </citation>
    <scope>NUCLEOTIDE SEQUENCE [LARGE SCALE GENOMIC DNA]</scope>
    <source>
        <strain evidence="3">JCM 17190</strain>
    </source>
</reference>
<feature type="transmembrane region" description="Helical" evidence="1">
    <location>
        <begin position="169"/>
        <end position="190"/>
    </location>
</feature>
<keyword evidence="1" id="KW-0812">Transmembrane</keyword>
<keyword evidence="1" id="KW-1133">Transmembrane helix</keyword>
<organism evidence="2 3">
    <name type="scientific">Celeribacter arenosi</name>
    <dbReference type="NCBI Taxonomy" id="792649"/>
    <lineage>
        <taxon>Bacteria</taxon>
        <taxon>Pseudomonadati</taxon>
        <taxon>Pseudomonadota</taxon>
        <taxon>Alphaproteobacteria</taxon>
        <taxon>Rhodobacterales</taxon>
        <taxon>Roseobacteraceae</taxon>
        <taxon>Celeribacter</taxon>
    </lineage>
</organism>
<evidence type="ECO:0008006" key="4">
    <source>
        <dbReference type="Google" id="ProtNLM"/>
    </source>
</evidence>
<feature type="transmembrane region" description="Helical" evidence="1">
    <location>
        <begin position="66"/>
        <end position="92"/>
    </location>
</feature>
<dbReference type="EMBL" id="BAABDF010000007">
    <property type="protein sequence ID" value="GAA3868243.1"/>
    <property type="molecule type" value="Genomic_DNA"/>
</dbReference>
<proteinExistence type="predicted"/>
<name>A0ABP7K8Z3_9RHOB</name>
<keyword evidence="3" id="KW-1185">Reference proteome</keyword>
<feature type="transmembrane region" description="Helical" evidence="1">
    <location>
        <begin position="145"/>
        <end position="163"/>
    </location>
</feature>
<dbReference type="RefSeq" id="WP_344846501.1">
    <property type="nucleotide sequence ID" value="NZ_BAABDF010000007.1"/>
</dbReference>
<evidence type="ECO:0000313" key="2">
    <source>
        <dbReference type="EMBL" id="GAA3868243.1"/>
    </source>
</evidence>
<dbReference type="Proteomes" id="UP001399917">
    <property type="component" value="Unassembled WGS sequence"/>
</dbReference>
<gene>
    <name evidence="2" type="ORF">GCM10022404_17910</name>
</gene>